<feature type="domain" description="G" evidence="2">
    <location>
        <begin position="117"/>
        <end position="227"/>
    </location>
</feature>
<dbReference type="EMBL" id="LVJS01000140">
    <property type="protein sequence ID" value="KZC22004.1"/>
    <property type="molecule type" value="Genomic_DNA"/>
</dbReference>
<reference evidence="3 4" key="1">
    <citation type="journal article" date="2016" name="MBio">
        <title>Lateral Gene Transfer in a Heavy Metal-Contaminated-Groundwater Microbial Community.</title>
        <authorList>
            <person name="Hemme C.L."/>
            <person name="Green S.J."/>
            <person name="Rishishwar L."/>
            <person name="Prakash O."/>
            <person name="Pettenato A."/>
            <person name="Chakraborty R."/>
            <person name="Deutschbauer A.M."/>
            <person name="Van Nostrand J.D."/>
            <person name="Wu L."/>
            <person name="He Z."/>
            <person name="Jordan I.K."/>
            <person name="Hazen T.C."/>
            <person name="Arkin A.P."/>
            <person name="Kostka J.E."/>
            <person name="Zhou J."/>
        </authorList>
    </citation>
    <scope>NUCLEOTIDE SEQUENCE [LARGE SCALE GENOMIC DNA]</scope>
    <source>
        <strain evidence="3 4">FW104-T7</strain>
    </source>
</reference>
<accession>A0A154QCQ6</accession>
<sequence>MSRRLRLLLTALAMAALLWLLFAAAERALALAQRFLDLPTWLQWMLGGVLLIFAAAGLSVLWWLLRPRRKRRPLPVPDRGSLEQRIGQLHERGADTGALAAELGELDRRRASARVYVALFGEISTGKSSLIRALAPHAQVTSDARGGTTRAVGHYDGSLPDGRTLVLADVPGSHEVGGEAHETLAREEALRAHAVVYLCAGDLNRSQADELRWLADFGKPLLLVLNKADQWSDAERGQLLDRLRRHARGVASVVLAISAGGSERYRRQLADGSAESVERQRKPAIEPLLQALERLTAPGAAGLEDLRENAVLAGLHQRTGTLEAQTRAEEAERIVRKYARRAIVGALAAVAPGSDLVIQGVLATGLTRALAELYGVKVSEVQIEDFVQQAKLTLRTGSSIVLAVAGNALKAFPGLGTLGGGVLHAFAYALIFDSMGRALAASLAERHILDQHDAGERLKQLLADTGGTRLRQLATLTMNAVREHNDGN</sequence>
<dbReference type="AlphaFoldDB" id="A0A154QCQ6"/>
<comment type="caution">
    <text evidence="3">The sequence shown here is derived from an EMBL/GenBank/DDBJ whole genome shotgun (WGS) entry which is preliminary data.</text>
</comment>
<evidence type="ECO:0000259" key="2">
    <source>
        <dbReference type="Pfam" id="PF01926"/>
    </source>
</evidence>
<dbReference type="STRING" id="416169.RHOFW104T7_02810"/>
<evidence type="ECO:0000313" key="3">
    <source>
        <dbReference type="EMBL" id="KZC22004.1"/>
    </source>
</evidence>
<dbReference type="eggNOG" id="COG1100">
    <property type="taxonomic scope" value="Bacteria"/>
</dbReference>
<dbReference type="PANTHER" id="PTHR42714:SF2">
    <property type="entry name" value="TRNA MODIFICATION GTPASE GTPBP3, MITOCHONDRIAL"/>
    <property type="match status" value="1"/>
</dbReference>
<evidence type="ECO:0000256" key="1">
    <source>
        <dbReference type="SAM" id="Phobius"/>
    </source>
</evidence>
<dbReference type="PANTHER" id="PTHR42714">
    <property type="entry name" value="TRNA MODIFICATION GTPASE GTPBP3"/>
    <property type="match status" value="1"/>
</dbReference>
<protein>
    <submittedName>
        <fullName evidence="3">GTP-binding protein HSR1</fullName>
    </submittedName>
</protein>
<keyword evidence="4" id="KW-1185">Reference proteome</keyword>
<dbReference type="Gene3D" id="3.40.50.300">
    <property type="entry name" value="P-loop containing nucleotide triphosphate hydrolases"/>
    <property type="match status" value="1"/>
</dbReference>
<keyword evidence="1" id="KW-1133">Transmembrane helix</keyword>
<dbReference type="GO" id="GO:0005737">
    <property type="term" value="C:cytoplasm"/>
    <property type="evidence" value="ECO:0007669"/>
    <property type="project" value="TreeGrafter"/>
</dbReference>
<gene>
    <name evidence="3" type="ORF">RHOFW104T7_02810</name>
</gene>
<dbReference type="InterPro" id="IPR006073">
    <property type="entry name" value="GTP-bd"/>
</dbReference>
<dbReference type="GO" id="GO:0030488">
    <property type="term" value="P:tRNA methylation"/>
    <property type="evidence" value="ECO:0007669"/>
    <property type="project" value="TreeGrafter"/>
</dbReference>
<organism evidence="3 4">
    <name type="scientific">Rhodanobacter thiooxydans</name>
    <dbReference type="NCBI Taxonomy" id="416169"/>
    <lineage>
        <taxon>Bacteria</taxon>
        <taxon>Pseudomonadati</taxon>
        <taxon>Pseudomonadota</taxon>
        <taxon>Gammaproteobacteria</taxon>
        <taxon>Lysobacterales</taxon>
        <taxon>Rhodanobacteraceae</taxon>
        <taxon>Rhodanobacter</taxon>
    </lineage>
</organism>
<evidence type="ECO:0000313" key="4">
    <source>
        <dbReference type="Proteomes" id="UP000076131"/>
    </source>
</evidence>
<dbReference type="Proteomes" id="UP000076131">
    <property type="component" value="Unassembled WGS sequence"/>
</dbReference>
<dbReference type="RefSeq" id="WP_008433798.1">
    <property type="nucleotide sequence ID" value="NZ_LVJS01000140.1"/>
</dbReference>
<proteinExistence type="predicted"/>
<keyword evidence="1" id="KW-0812">Transmembrane</keyword>
<dbReference type="GO" id="GO:0005525">
    <property type="term" value="F:GTP binding"/>
    <property type="evidence" value="ECO:0007669"/>
    <property type="project" value="InterPro"/>
</dbReference>
<dbReference type="Pfam" id="PF01926">
    <property type="entry name" value="MMR_HSR1"/>
    <property type="match status" value="1"/>
</dbReference>
<feature type="transmembrane region" description="Helical" evidence="1">
    <location>
        <begin position="42"/>
        <end position="65"/>
    </location>
</feature>
<keyword evidence="1" id="KW-0472">Membrane</keyword>
<dbReference type="SUPFAM" id="SSF52540">
    <property type="entry name" value="P-loop containing nucleoside triphosphate hydrolases"/>
    <property type="match status" value="1"/>
</dbReference>
<dbReference type="GO" id="GO:0002098">
    <property type="term" value="P:tRNA wobble uridine modification"/>
    <property type="evidence" value="ECO:0007669"/>
    <property type="project" value="TreeGrafter"/>
</dbReference>
<dbReference type="InterPro" id="IPR027417">
    <property type="entry name" value="P-loop_NTPase"/>
</dbReference>
<name>A0A154QCQ6_9GAMM</name>